<organism evidence="6 7">
    <name type="scientific">Salinicoccus sediminis</name>
    <dbReference type="NCBI Taxonomy" id="1432562"/>
    <lineage>
        <taxon>Bacteria</taxon>
        <taxon>Bacillati</taxon>
        <taxon>Bacillota</taxon>
        <taxon>Bacilli</taxon>
        <taxon>Bacillales</taxon>
        <taxon>Staphylococcaceae</taxon>
        <taxon>Salinicoccus</taxon>
    </lineage>
</organism>
<gene>
    <name evidence="4" type="primary">dsdA</name>
    <name evidence="6" type="ORF">WN59_11005</name>
</gene>
<dbReference type="SUPFAM" id="SSF53686">
    <property type="entry name" value="Tryptophan synthase beta subunit-like PLP-dependent enzymes"/>
    <property type="match status" value="1"/>
</dbReference>
<evidence type="ECO:0000259" key="5">
    <source>
        <dbReference type="Pfam" id="PF00291"/>
    </source>
</evidence>
<evidence type="ECO:0000313" key="7">
    <source>
        <dbReference type="Proteomes" id="UP000034287"/>
    </source>
</evidence>
<dbReference type="EMBL" id="LAYZ01000024">
    <property type="protein sequence ID" value="KKK34106.1"/>
    <property type="molecule type" value="Genomic_DNA"/>
</dbReference>
<dbReference type="InterPro" id="IPR001926">
    <property type="entry name" value="TrpB-like_PALP"/>
</dbReference>
<evidence type="ECO:0000256" key="1">
    <source>
        <dbReference type="ARBA" id="ARBA00001933"/>
    </source>
</evidence>
<dbReference type="PANTHER" id="PTHR48078:SF9">
    <property type="entry name" value="D-SERINE DEHYDRATASE"/>
    <property type="match status" value="1"/>
</dbReference>
<feature type="modified residue" description="N6-(pyridoxal phosphate)lysine" evidence="4">
    <location>
        <position position="119"/>
    </location>
</feature>
<dbReference type="GO" id="GO:0016836">
    <property type="term" value="F:hydro-lyase activity"/>
    <property type="evidence" value="ECO:0007669"/>
    <property type="project" value="UniProtKB-UniRule"/>
</dbReference>
<dbReference type="Gene3D" id="3.40.50.1100">
    <property type="match status" value="2"/>
</dbReference>
<evidence type="ECO:0000313" key="6">
    <source>
        <dbReference type="EMBL" id="KKK34106.1"/>
    </source>
</evidence>
<dbReference type="Proteomes" id="UP000034287">
    <property type="component" value="Unassembled WGS sequence"/>
</dbReference>
<feature type="domain" description="Tryptophan synthase beta chain-like PALP" evidence="5">
    <location>
        <begin position="101"/>
        <end position="394"/>
    </location>
</feature>
<comment type="caution">
    <text evidence="6">The sequence shown here is derived from an EMBL/GenBank/DDBJ whole genome shotgun (WGS) entry which is preliminary data.</text>
</comment>
<dbReference type="OrthoDB" id="9780546at2"/>
<dbReference type="InterPro" id="IPR036052">
    <property type="entry name" value="TrpB-like_PALP_sf"/>
</dbReference>
<evidence type="ECO:0000256" key="4">
    <source>
        <dbReference type="HAMAP-Rule" id="MF_01030"/>
    </source>
</evidence>
<accession>A0A0M2SKB7</accession>
<comment type="cofactor">
    <cofactor evidence="1 4">
        <name>pyridoxal 5'-phosphate</name>
        <dbReference type="ChEBI" id="CHEBI:597326"/>
    </cofactor>
</comment>
<dbReference type="EC" id="4.3.1.18" evidence="4"/>
<sequence>MIEGKTLEQWQAEYPLLELIRGYEPVLWTGGKTYGADETIRALPLGKEDVLAAEVRLRRFAPYIARVFPETESGGGIIESPLTGAPDMKQAIEEMFMVPLEGELFVKEDNKLAVSGSIKARGGIYEVLKRAEDLALSAGMISEDGDYSVFAEDRFKEYFSQYSIVCGSTGNLGLSIGIMSAELGFNVTIHMSDDARAWKKEMLRSKGVNVVEHSDDYSKAVEQGRLESEQDPKSYFVDDENSKTLFFGYAVAAVRLKEQLAEQNIKVDGNHPLNVYLPCGVGGGPGGIAFGLKVIFGDDVHCYFAEPAHSPCMLIGMMTGCHDRLSVADFGLDNKTAADGLAVGRPSGFVGRLLEGLIAGVYTVSDNQLFRMLALARITEGFKLEPSALAGFMGPAVVPDDGGNTIHIVWSTGGEMVPEAVWQEYYETGKAML</sequence>
<dbReference type="GO" id="GO:0036088">
    <property type="term" value="P:D-serine catabolic process"/>
    <property type="evidence" value="ECO:0007669"/>
    <property type="project" value="TreeGrafter"/>
</dbReference>
<dbReference type="PATRIC" id="fig|1432562.3.peg.2194"/>
<dbReference type="HAMAP" id="MF_01030">
    <property type="entry name" value="D_Ser_dehydrat"/>
    <property type="match status" value="1"/>
</dbReference>
<evidence type="ECO:0000256" key="2">
    <source>
        <dbReference type="ARBA" id="ARBA00022898"/>
    </source>
</evidence>
<dbReference type="NCBIfam" id="NF002823">
    <property type="entry name" value="PRK02991.1"/>
    <property type="match status" value="1"/>
</dbReference>
<reference evidence="6 7" key="1">
    <citation type="submission" date="2015-04" db="EMBL/GenBank/DDBJ databases">
        <title>Taxonomic description and genome sequence of Salinicoccus sediminis sp. nov., a novel hyper halotolerant bacterium isolated from marine sediment.</title>
        <authorList>
            <person name="Mathan Kumar R."/>
            <person name="Kaur G."/>
            <person name="Kumar N."/>
            <person name="Kumar A."/>
            <person name="Singh N.K."/>
            <person name="Kaur N."/>
            <person name="Mayilraj S."/>
        </authorList>
    </citation>
    <scope>NUCLEOTIDE SEQUENCE [LARGE SCALE GENOMIC DNA]</scope>
    <source>
        <strain evidence="6 7">SV-16</strain>
    </source>
</reference>
<protein>
    <recommendedName>
        <fullName evidence="4">Probable D-serine dehydratase</fullName>
        <ecNumber evidence="4">4.3.1.18</ecNumber>
    </recommendedName>
    <alternativeName>
        <fullName evidence="4">D-serine deaminase</fullName>
        <shortName evidence="4">DSD</shortName>
    </alternativeName>
</protein>
<keyword evidence="2 4" id="KW-0663">Pyridoxal phosphate</keyword>
<keyword evidence="7" id="KW-1185">Reference proteome</keyword>
<dbReference type="GO" id="GO:0030170">
    <property type="term" value="F:pyridoxal phosphate binding"/>
    <property type="evidence" value="ECO:0007669"/>
    <property type="project" value="InterPro"/>
</dbReference>
<dbReference type="STRING" id="1432562.WN59_11005"/>
<dbReference type="PANTHER" id="PTHR48078">
    <property type="entry name" value="THREONINE DEHYDRATASE, MITOCHONDRIAL-RELATED"/>
    <property type="match status" value="1"/>
</dbReference>
<dbReference type="InterPro" id="IPR050147">
    <property type="entry name" value="Ser/Thr_Dehydratase"/>
</dbReference>
<dbReference type="AlphaFoldDB" id="A0A0M2SKB7"/>
<dbReference type="GO" id="GO:0009097">
    <property type="term" value="P:isoleucine biosynthetic process"/>
    <property type="evidence" value="ECO:0007669"/>
    <property type="project" value="TreeGrafter"/>
</dbReference>
<dbReference type="InterPro" id="IPR000634">
    <property type="entry name" value="Ser/Thr_deHydtase_PyrdxlP-BS"/>
</dbReference>
<name>A0A0M2SKB7_9STAP</name>
<proteinExistence type="inferred from homology"/>
<dbReference type="PROSITE" id="PS00165">
    <property type="entry name" value="DEHYDRATASE_SER_THR"/>
    <property type="match status" value="1"/>
</dbReference>
<keyword evidence="3 4" id="KW-0456">Lyase</keyword>
<dbReference type="InterPro" id="IPR011780">
    <property type="entry name" value="D_Ser_am_lyase"/>
</dbReference>
<comment type="catalytic activity">
    <reaction evidence="4">
        <text>D-serine = pyruvate + NH4(+)</text>
        <dbReference type="Rhea" id="RHEA:13977"/>
        <dbReference type="ChEBI" id="CHEBI:15361"/>
        <dbReference type="ChEBI" id="CHEBI:28938"/>
        <dbReference type="ChEBI" id="CHEBI:35247"/>
        <dbReference type="EC" id="4.3.1.18"/>
    </reaction>
</comment>
<dbReference type="RefSeq" id="WP_046517140.1">
    <property type="nucleotide sequence ID" value="NZ_LAYZ01000024.1"/>
</dbReference>
<evidence type="ECO:0000256" key="3">
    <source>
        <dbReference type="ARBA" id="ARBA00023239"/>
    </source>
</evidence>
<comment type="similarity">
    <text evidence="4">Belongs to the serine/threonine dehydratase family. DsdA subfamily.</text>
</comment>
<dbReference type="NCBIfam" id="TIGR02035">
    <property type="entry name" value="D_Ser_am_lyase"/>
    <property type="match status" value="1"/>
</dbReference>
<dbReference type="GO" id="GO:0008721">
    <property type="term" value="F:D-serine ammonia-lyase activity"/>
    <property type="evidence" value="ECO:0007669"/>
    <property type="project" value="UniProtKB-EC"/>
</dbReference>
<dbReference type="Pfam" id="PF00291">
    <property type="entry name" value="PALP"/>
    <property type="match status" value="1"/>
</dbReference>